<dbReference type="EMBL" id="CVMT01000002">
    <property type="protein sequence ID" value="CRG86169.1"/>
    <property type="molecule type" value="Genomic_DNA"/>
</dbReference>
<keyword evidence="2" id="KW-1185">Reference proteome</keyword>
<evidence type="ECO:0008006" key="3">
    <source>
        <dbReference type="Google" id="ProtNLM"/>
    </source>
</evidence>
<dbReference type="OrthoDB" id="5296720at2759"/>
<name>A0A0U1LRZ2_TALIS</name>
<dbReference type="AlphaFoldDB" id="A0A0U1LRZ2"/>
<sequence>MLDRLPNEILYQILAQLSSVPPPSYTQLNTPPSPHIVRASSSSPLKNFARVSSHFAELVRPVLFAHCCCDIARIGDFLSFVARFSLQRRIISIVVIARSDEDTPDDVPEQGGKDASNTPWWRRLFRETNPSQLTLIAPPTVIGQAVATNVMDGHNWAFDITFQTLSLEQDVQEKQQQQELQKQPNDWPTLLHTRRWKTVCFNESSSLKAYNHYEYFRHRVPSILDAWGNPGSTLHMGSRLENPLANITHFRYTAVFPFYNHICTVLRVVQTAMPSLESLSAQLAPDRNNRAIEKEQRGSMDPNDPWMELSTGFSLIARVVRDLGEKGRMKRFQACDYDIEALRSNLSTVICDVLPSSQWEHDGSGTWTKREPIDENQ</sequence>
<accession>A0A0U1LRZ2</accession>
<evidence type="ECO:0000313" key="1">
    <source>
        <dbReference type="EMBL" id="CRG86169.1"/>
    </source>
</evidence>
<dbReference type="OMA" id="MERNTAY"/>
<dbReference type="STRING" id="28573.A0A0U1LRZ2"/>
<organism evidence="1 2">
    <name type="scientific">Talaromyces islandicus</name>
    <name type="common">Penicillium islandicum</name>
    <dbReference type="NCBI Taxonomy" id="28573"/>
    <lineage>
        <taxon>Eukaryota</taxon>
        <taxon>Fungi</taxon>
        <taxon>Dikarya</taxon>
        <taxon>Ascomycota</taxon>
        <taxon>Pezizomycotina</taxon>
        <taxon>Eurotiomycetes</taxon>
        <taxon>Eurotiomycetidae</taxon>
        <taxon>Eurotiales</taxon>
        <taxon>Trichocomaceae</taxon>
        <taxon>Talaromyces</taxon>
        <taxon>Talaromyces sect. Islandici</taxon>
    </lineage>
</organism>
<evidence type="ECO:0000313" key="2">
    <source>
        <dbReference type="Proteomes" id="UP000054383"/>
    </source>
</evidence>
<reference evidence="1 2" key="1">
    <citation type="submission" date="2015-04" db="EMBL/GenBank/DDBJ databases">
        <authorList>
            <person name="Syromyatnikov M.Y."/>
            <person name="Popov V.N."/>
        </authorList>
    </citation>
    <scope>NUCLEOTIDE SEQUENCE [LARGE SCALE GENOMIC DNA]</scope>
    <source>
        <strain evidence="1">WF-38-12</strain>
    </source>
</reference>
<proteinExistence type="predicted"/>
<gene>
    <name evidence="1" type="ORF">PISL3812_03172</name>
</gene>
<protein>
    <recommendedName>
        <fullName evidence="3">F-box domain-containing protein</fullName>
    </recommendedName>
</protein>
<dbReference type="Proteomes" id="UP000054383">
    <property type="component" value="Unassembled WGS sequence"/>
</dbReference>